<dbReference type="Proteomes" id="UP001479436">
    <property type="component" value="Unassembled WGS sequence"/>
</dbReference>
<keyword evidence="1" id="KW-0175">Coiled coil</keyword>
<evidence type="ECO:0000313" key="3">
    <source>
        <dbReference type="EMBL" id="KAK9767854.1"/>
    </source>
</evidence>
<evidence type="ECO:0000256" key="2">
    <source>
        <dbReference type="SAM" id="MobiDB-lite"/>
    </source>
</evidence>
<evidence type="ECO:0000256" key="1">
    <source>
        <dbReference type="SAM" id="Coils"/>
    </source>
</evidence>
<feature type="compositionally biased region" description="Low complexity" evidence="2">
    <location>
        <begin position="10"/>
        <end position="26"/>
    </location>
</feature>
<keyword evidence="4" id="KW-1185">Reference proteome</keyword>
<accession>A0ABR2X249</accession>
<dbReference type="EMBL" id="JASJQH010000050">
    <property type="protein sequence ID" value="KAK9767854.1"/>
    <property type="molecule type" value="Genomic_DNA"/>
</dbReference>
<comment type="caution">
    <text evidence="3">The sequence shown here is derived from an EMBL/GenBank/DDBJ whole genome shotgun (WGS) entry which is preliminary data.</text>
</comment>
<evidence type="ECO:0000313" key="4">
    <source>
        <dbReference type="Proteomes" id="UP001479436"/>
    </source>
</evidence>
<feature type="compositionally biased region" description="Basic and acidic residues" evidence="2">
    <location>
        <begin position="146"/>
        <end position="156"/>
    </location>
</feature>
<feature type="region of interest" description="Disordered" evidence="2">
    <location>
        <begin position="376"/>
        <end position="396"/>
    </location>
</feature>
<feature type="region of interest" description="Disordered" evidence="2">
    <location>
        <begin position="146"/>
        <end position="172"/>
    </location>
</feature>
<feature type="coiled-coil region" evidence="1">
    <location>
        <begin position="256"/>
        <end position="290"/>
    </location>
</feature>
<name>A0ABR2X249_9FUNG</name>
<protein>
    <submittedName>
        <fullName evidence="3">Uncharacterized protein</fullName>
    </submittedName>
</protein>
<proteinExistence type="predicted"/>
<organism evidence="3 4">
    <name type="scientific">Basidiobolus ranarum</name>
    <dbReference type="NCBI Taxonomy" id="34480"/>
    <lineage>
        <taxon>Eukaryota</taxon>
        <taxon>Fungi</taxon>
        <taxon>Fungi incertae sedis</taxon>
        <taxon>Zoopagomycota</taxon>
        <taxon>Entomophthoromycotina</taxon>
        <taxon>Basidiobolomycetes</taxon>
        <taxon>Basidiobolales</taxon>
        <taxon>Basidiobolaceae</taxon>
        <taxon>Basidiobolus</taxon>
    </lineage>
</organism>
<sequence length="396" mass="45440">MANRTTKSHLLPSPSSTSENPSSLSSMIFDSPQYMPNSQSREYSNKKRLRSNNEPLGLLNSTQPAPLSLFSNSLEENDFDSDCTAISDSETNQPNLNSEKRLTIREAKTREDLRPRSDKVGVKSIFKRYISLPFLKTTLEESVKVTEKKKPQEKGISENPNSVETHNAESYTDERERFPLTNIRQFKNRVREFDTICSDMLFTTTTYHEKYKQLKDDFGDHQQDFHNELMTKFKEMSSELVKIVSAKTDDAETDVKQQLDLEVANTQQQIKQVAEQVGRIKNNFEEFNQKCSYLMNNQLVIQETLNELCKNGCQFNEFPIANVPDKPNQCEVILKAVPSVPNRCTTPISLANKNGTSKENVIKEREVSIPPKKKLVNEKKSTTPKKQIKKRRMLIT</sequence>
<reference evidence="3 4" key="1">
    <citation type="submission" date="2023-04" db="EMBL/GenBank/DDBJ databases">
        <title>Genome of Basidiobolus ranarum AG-B5.</title>
        <authorList>
            <person name="Stajich J.E."/>
            <person name="Carter-House D."/>
            <person name="Gryganskyi A."/>
        </authorList>
    </citation>
    <scope>NUCLEOTIDE SEQUENCE [LARGE SCALE GENOMIC DNA]</scope>
    <source>
        <strain evidence="3 4">AG-B5</strain>
    </source>
</reference>
<gene>
    <name evidence="3" type="ORF">K7432_001999</name>
</gene>
<feature type="region of interest" description="Disordered" evidence="2">
    <location>
        <begin position="1"/>
        <end position="46"/>
    </location>
</feature>
<feature type="compositionally biased region" description="Polar residues" evidence="2">
    <location>
        <begin position="158"/>
        <end position="170"/>
    </location>
</feature>
<feature type="compositionally biased region" description="Basic residues" evidence="2">
    <location>
        <begin position="382"/>
        <end position="396"/>
    </location>
</feature>